<feature type="region of interest" description="Disordered" evidence="1">
    <location>
        <begin position="271"/>
        <end position="290"/>
    </location>
</feature>
<proteinExistence type="predicted"/>
<evidence type="ECO:0000256" key="1">
    <source>
        <dbReference type="SAM" id="MobiDB-lite"/>
    </source>
</evidence>
<dbReference type="Proteomes" id="UP000694844">
    <property type="component" value="Chromosome 6"/>
</dbReference>
<dbReference type="RefSeq" id="XP_022288111.1">
    <property type="nucleotide sequence ID" value="XM_022432403.1"/>
</dbReference>
<dbReference type="GeneID" id="111100476"/>
<feature type="compositionally biased region" description="Polar residues" evidence="1">
    <location>
        <begin position="10"/>
        <end position="19"/>
    </location>
</feature>
<dbReference type="OrthoDB" id="6152990at2759"/>
<dbReference type="AlphaFoldDB" id="A0A8B8A9H3"/>
<dbReference type="KEGG" id="cvn:111100476"/>
<feature type="compositionally biased region" description="Basic and acidic residues" evidence="1">
    <location>
        <begin position="32"/>
        <end position="47"/>
    </location>
</feature>
<accession>A0A8B8A9H3</accession>
<sequence length="445" mass="49921">MPLYLDLSQLNGQSMASQSDHYEEGPSTSKRSKLEREDGHPDTKETNRKLGWEVDERIFTYVSDLVPFSTAKFGILQLGPYCNATESCSFTEANCHVKTVINENDLALILEFNQLFSKGVQLLSDLKGNVRELEEHELAAMRILDDFFKEKDQHEQSLNKILRGHQSDVERKVNSDTDTTIALAEHLLGKLSPGKSYIIDSRVKRKGKCRCGFNHCKSDPVFGSTGIGHEEVWHGFIDIIFSSHAGIPETAASVVDSEDNVGSETLTCSFDEREDERAGDSPGGGTIAEEKNSLSGAESQAIAQTIVFSFIQNKKHPNLSNFLIPNIFISTREFRIIMYDAEKDILICSVPLPIFQPYPSNSLQIASIIILWMVLHYRMFCVGIDTKSVSEIRKIQSNFKERAKDKLDIYVNASKFGVEGFPLVPRERLPSLQLLGFGIHLIPQK</sequence>
<protein>
    <submittedName>
        <fullName evidence="3">Uncharacterized protein LOC111100476 isoform X1</fullName>
    </submittedName>
</protein>
<evidence type="ECO:0000313" key="2">
    <source>
        <dbReference type="Proteomes" id="UP000694844"/>
    </source>
</evidence>
<reference evidence="3" key="1">
    <citation type="submission" date="2025-08" db="UniProtKB">
        <authorList>
            <consortium name="RefSeq"/>
        </authorList>
    </citation>
    <scope>IDENTIFICATION</scope>
    <source>
        <tissue evidence="3">Whole sample</tissue>
    </source>
</reference>
<keyword evidence="2" id="KW-1185">Reference proteome</keyword>
<feature type="region of interest" description="Disordered" evidence="1">
    <location>
        <begin position="10"/>
        <end position="47"/>
    </location>
</feature>
<gene>
    <name evidence="3" type="primary">LOC111100476</name>
</gene>
<organism evidence="2 3">
    <name type="scientific">Crassostrea virginica</name>
    <name type="common">Eastern oyster</name>
    <dbReference type="NCBI Taxonomy" id="6565"/>
    <lineage>
        <taxon>Eukaryota</taxon>
        <taxon>Metazoa</taxon>
        <taxon>Spiralia</taxon>
        <taxon>Lophotrochozoa</taxon>
        <taxon>Mollusca</taxon>
        <taxon>Bivalvia</taxon>
        <taxon>Autobranchia</taxon>
        <taxon>Pteriomorphia</taxon>
        <taxon>Ostreida</taxon>
        <taxon>Ostreoidea</taxon>
        <taxon>Ostreidae</taxon>
        <taxon>Crassostrea</taxon>
    </lineage>
</organism>
<evidence type="ECO:0000313" key="3">
    <source>
        <dbReference type="RefSeq" id="XP_022288111.1"/>
    </source>
</evidence>
<name>A0A8B8A9H3_CRAVI</name>